<comment type="caution">
    <text evidence="1">The sequence shown here is derived from an EMBL/GenBank/DDBJ whole genome shotgun (WGS) entry which is preliminary data.</text>
</comment>
<reference evidence="1" key="1">
    <citation type="submission" date="2020-03" db="EMBL/GenBank/DDBJ databases">
        <title>A high-quality chromosome-level genome assembly of a woody plant with both climbing and erect habits, Rhamnella rubrinervis.</title>
        <authorList>
            <person name="Lu Z."/>
            <person name="Yang Y."/>
            <person name="Zhu X."/>
            <person name="Sun Y."/>
        </authorList>
    </citation>
    <scope>NUCLEOTIDE SEQUENCE</scope>
    <source>
        <strain evidence="1">BYM</strain>
        <tissue evidence="1">Leaf</tissue>
    </source>
</reference>
<gene>
    <name evidence="1" type="ORF">FNV43_RR27211</name>
</gene>
<dbReference type="EMBL" id="VOIH02000012">
    <property type="protein sequence ID" value="KAF3432471.1"/>
    <property type="molecule type" value="Genomic_DNA"/>
</dbReference>
<keyword evidence="2" id="KW-1185">Reference proteome</keyword>
<organism evidence="1 2">
    <name type="scientific">Rhamnella rubrinervis</name>
    <dbReference type="NCBI Taxonomy" id="2594499"/>
    <lineage>
        <taxon>Eukaryota</taxon>
        <taxon>Viridiplantae</taxon>
        <taxon>Streptophyta</taxon>
        <taxon>Embryophyta</taxon>
        <taxon>Tracheophyta</taxon>
        <taxon>Spermatophyta</taxon>
        <taxon>Magnoliopsida</taxon>
        <taxon>eudicotyledons</taxon>
        <taxon>Gunneridae</taxon>
        <taxon>Pentapetalae</taxon>
        <taxon>rosids</taxon>
        <taxon>fabids</taxon>
        <taxon>Rosales</taxon>
        <taxon>Rhamnaceae</taxon>
        <taxon>rhamnoid group</taxon>
        <taxon>Rhamneae</taxon>
        <taxon>Rhamnella</taxon>
    </lineage>
</organism>
<protein>
    <submittedName>
        <fullName evidence="1">Uncharacterized protein</fullName>
    </submittedName>
</protein>
<sequence length="65" mass="7143">MPTLVDRKDNLGCPVEGLSRLAEVYDRNVSKRIISNDAKGIANLIGIINLPIVLQVIKDKLDKGE</sequence>
<evidence type="ECO:0000313" key="2">
    <source>
        <dbReference type="Proteomes" id="UP000796880"/>
    </source>
</evidence>
<accession>A0A8K0DL83</accession>
<dbReference type="AlphaFoldDB" id="A0A8K0DL83"/>
<dbReference type="Proteomes" id="UP000796880">
    <property type="component" value="Unassembled WGS sequence"/>
</dbReference>
<proteinExistence type="predicted"/>
<evidence type="ECO:0000313" key="1">
    <source>
        <dbReference type="EMBL" id="KAF3432471.1"/>
    </source>
</evidence>
<name>A0A8K0DL83_9ROSA</name>